<dbReference type="KEGG" id="psoj:PHYSODRAFT_309512"/>
<name>G4YHG6_PHYSP</name>
<dbReference type="Proteomes" id="UP000002640">
    <property type="component" value="Unassembled WGS sequence"/>
</dbReference>
<dbReference type="GeneID" id="20643156"/>
<evidence type="ECO:0000313" key="2">
    <source>
        <dbReference type="Proteomes" id="UP000002640"/>
    </source>
</evidence>
<dbReference type="EMBL" id="JH159151">
    <property type="protein sequence ID" value="EGZ28754.1"/>
    <property type="molecule type" value="Genomic_DNA"/>
</dbReference>
<sequence>MSQDLIRKECTLREINLNTRTNKAARIKCLRHYDALVNKGEEASAASTVASGNTRRMKHSMFRLANVLIETTGKNFDRGDLDDAQSSQRALFWRDVAASYQKGDEEYSGLIFRDADFDGIEPGIIVPHSAAKLEEFRKELTSFCSIYEANFRLSGTHDREFKKFIHGKVDVLFLWYWTKVCMTI</sequence>
<gene>
    <name evidence="1" type="ORF">PHYSODRAFT_309512</name>
</gene>
<dbReference type="RefSeq" id="XP_009516029.1">
    <property type="nucleotide sequence ID" value="XM_009517734.1"/>
</dbReference>
<dbReference type="STRING" id="1094619.G4YHG6"/>
<reference evidence="1 2" key="1">
    <citation type="journal article" date="2006" name="Science">
        <title>Phytophthora genome sequences uncover evolutionary origins and mechanisms of pathogenesis.</title>
        <authorList>
            <person name="Tyler B.M."/>
            <person name="Tripathy S."/>
            <person name="Zhang X."/>
            <person name="Dehal P."/>
            <person name="Jiang R.H."/>
            <person name="Aerts A."/>
            <person name="Arredondo F.D."/>
            <person name="Baxter L."/>
            <person name="Bensasson D."/>
            <person name="Beynon J.L."/>
            <person name="Chapman J."/>
            <person name="Damasceno C.M."/>
            <person name="Dorrance A.E."/>
            <person name="Dou D."/>
            <person name="Dickerman A.W."/>
            <person name="Dubchak I.L."/>
            <person name="Garbelotto M."/>
            <person name="Gijzen M."/>
            <person name="Gordon S.G."/>
            <person name="Govers F."/>
            <person name="Grunwald N.J."/>
            <person name="Huang W."/>
            <person name="Ivors K.L."/>
            <person name="Jones R.W."/>
            <person name="Kamoun S."/>
            <person name="Krampis K."/>
            <person name="Lamour K.H."/>
            <person name="Lee M.K."/>
            <person name="McDonald W.H."/>
            <person name="Medina M."/>
            <person name="Meijer H.J."/>
            <person name="Nordberg E.K."/>
            <person name="Maclean D.J."/>
            <person name="Ospina-Giraldo M.D."/>
            <person name="Morris P.F."/>
            <person name="Phuntumart V."/>
            <person name="Putnam N.H."/>
            <person name="Rash S."/>
            <person name="Rose J.K."/>
            <person name="Sakihama Y."/>
            <person name="Salamov A.A."/>
            <person name="Savidor A."/>
            <person name="Scheuring C.F."/>
            <person name="Smith B.M."/>
            <person name="Sobral B.W."/>
            <person name="Terry A."/>
            <person name="Torto-Alalibo T.A."/>
            <person name="Win J."/>
            <person name="Xu Z."/>
            <person name="Zhang H."/>
            <person name="Grigoriev I.V."/>
            <person name="Rokhsar D.S."/>
            <person name="Boore J.L."/>
        </authorList>
    </citation>
    <scope>NUCLEOTIDE SEQUENCE [LARGE SCALE GENOMIC DNA]</scope>
    <source>
        <strain evidence="1 2">P6497</strain>
    </source>
</reference>
<dbReference type="OMA" id="SIYEANF"/>
<accession>G4YHG6</accession>
<dbReference type="AlphaFoldDB" id="G4YHG6"/>
<protein>
    <submittedName>
        <fullName evidence="1">Uncharacterized protein</fullName>
    </submittedName>
</protein>
<organism evidence="1 2">
    <name type="scientific">Phytophthora sojae (strain P6497)</name>
    <name type="common">Soybean stem and root rot agent</name>
    <name type="synonym">Phytophthora megasperma f. sp. glycines</name>
    <dbReference type="NCBI Taxonomy" id="1094619"/>
    <lineage>
        <taxon>Eukaryota</taxon>
        <taxon>Sar</taxon>
        <taxon>Stramenopiles</taxon>
        <taxon>Oomycota</taxon>
        <taxon>Peronosporomycetes</taxon>
        <taxon>Peronosporales</taxon>
        <taxon>Peronosporaceae</taxon>
        <taxon>Phytophthora</taxon>
    </lineage>
</organism>
<proteinExistence type="predicted"/>
<dbReference type="InParanoid" id="G4YHG6"/>
<evidence type="ECO:0000313" key="1">
    <source>
        <dbReference type="EMBL" id="EGZ28754.1"/>
    </source>
</evidence>
<dbReference type="SMR" id="G4YHG6"/>
<keyword evidence="2" id="KW-1185">Reference proteome</keyword>